<evidence type="ECO:0000256" key="6">
    <source>
        <dbReference type="ARBA" id="ARBA00049153"/>
    </source>
</evidence>
<keyword evidence="8" id="KW-1185">Reference proteome</keyword>
<sequence>MEEIQHKLHKRFPSLPQNALKKIYKARCERLRLLMINGIPSDIRWLIEAKVRLAGEFPDPFISYMPGFGKSTFAKKRRARRLGSKCHNCVRLSCKLEVCKSLGMVSDNREDKIKFVKDGMSKESLDDILRSLETHRSGHVQYEIHRLWRLFQKENLGRAIAERKQHLVYGGGDRRLSKLVSEAVFIRGNQALGIIPQALKPLGCVSDVPIGEELVVSSMQERISEMLNHADAFIFLSGDVATLEALITFASWAHLNIHKKPIGLLNVNNFFDGLLTFINHAIKNHFIPISTKNLFVCASIVNELLDLLQAYKPEPDPKTLALEWLPKDGKPSPSKKYKLDLTLRL</sequence>
<comment type="function">
    <text evidence="4">Cytokinin-activating enzyme working in the direct activation pathway. Phosphoribohydrolase that converts inactive cytokinin nucleotides to the biologically active free-base forms.</text>
</comment>
<keyword evidence="3" id="KW-0203">Cytokinin biosynthesis</keyword>
<dbReference type="PANTHER" id="PTHR31223">
    <property type="entry name" value="LOG FAMILY PROTEIN YJL055W"/>
    <property type="match status" value="1"/>
</dbReference>
<evidence type="ECO:0000256" key="1">
    <source>
        <dbReference type="ARBA" id="ARBA00006763"/>
    </source>
</evidence>
<comment type="similarity">
    <text evidence="1">Belongs to the LOG family.</text>
</comment>
<comment type="catalytic activity">
    <reaction evidence="5">
        <text>N(6)-(dimethylallyl)adenosine 5'-phosphate + H2O = N(6)-dimethylallyladenine + D-ribose 5-phosphate</text>
        <dbReference type="Rhea" id="RHEA:48560"/>
        <dbReference type="ChEBI" id="CHEBI:15377"/>
        <dbReference type="ChEBI" id="CHEBI:17660"/>
        <dbReference type="ChEBI" id="CHEBI:57526"/>
        <dbReference type="ChEBI" id="CHEBI:78346"/>
        <dbReference type="EC" id="3.2.2.n1"/>
    </reaction>
</comment>
<name>A0AAP0LM07_9ROSI</name>
<evidence type="ECO:0000256" key="3">
    <source>
        <dbReference type="ARBA" id="ARBA00022712"/>
    </source>
</evidence>
<protein>
    <recommendedName>
        <fullName evidence="2">cytokinin riboside 5'-monophosphate phosphoribohydrolase</fullName>
        <ecNumber evidence="2">3.2.2.n1</ecNumber>
    </recommendedName>
</protein>
<dbReference type="PANTHER" id="PTHR31223:SF70">
    <property type="entry name" value="LOG FAMILY PROTEIN YJL055W"/>
    <property type="match status" value="1"/>
</dbReference>
<dbReference type="GO" id="GO:0016799">
    <property type="term" value="F:hydrolase activity, hydrolyzing N-glycosyl compounds"/>
    <property type="evidence" value="ECO:0007669"/>
    <property type="project" value="TreeGrafter"/>
</dbReference>
<dbReference type="Pfam" id="PF03641">
    <property type="entry name" value="Lysine_decarbox"/>
    <property type="match status" value="1"/>
</dbReference>
<dbReference type="InterPro" id="IPR005269">
    <property type="entry name" value="LOG"/>
</dbReference>
<dbReference type="EC" id="3.2.2.n1" evidence="2"/>
<evidence type="ECO:0000256" key="5">
    <source>
        <dbReference type="ARBA" id="ARBA00047718"/>
    </source>
</evidence>
<comment type="catalytic activity">
    <reaction evidence="6">
        <text>9-ribosyl-trans-zeatin 5'-phosphate + H2O = trans-zeatin + D-ribose 5-phosphate</text>
        <dbReference type="Rhea" id="RHEA:48564"/>
        <dbReference type="ChEBI" id="CHEBI:15377"/>
        <dbReference type="ChEBI" id="CHEBI:16522"/>
        <dbReference type="ChEBI" id="CHEBI:78346"/>
        <dbReference type="ChEBI" id="CHEBI:87947"/>
        <dbReference type="EC" id="3.2.2.n1"/>
    </reaction>
</comment>
<dbReference type="SUPFAM" id="SSF102405">
    <property type="entry name" value="MCP/YpsA-like"/>
    <property type="match status" value="1"/>
</dbReference>
<accession>A0AAP0LM07</accession>
<dbReference type="AlphaFoldDB" id="A0AAP0LM07"/>
<dbReference type="NCBIfam" id="TIGR00730">
    <property type="entry name" value="Rossman fold protein, TIGR00730 family"/>
    <property type="match status" value="1"/>
</dbReference>
<evidence type="ECO:0000313" key="8">
    <source>
        <dbReference type="Proteomes" id="UP001428341"/>
    </source>
</evidence>
<dbReference type="InterPro" id="IPR031100">
    <property type="entry name" value="LOG_fam"/>
</dbReference>
<dbReference type="GO" id="GO:0005634">
    <property type="term" value="C:nucleus"/>
    <property type="evidence" value="ECO:0007669"/>
    <property type="project" value="TreeGrafter"/>
</dbReference>
<comment type="caution">
    <text evidence="7">The sequence shown here is derived from an EMBL/GenBank/DDBJ whole genome shotgun (WGS) entry which is preliminary data.</text>
</comment>
<reference evidence="7 8" key="1">
    <citation type="submission" date="2024-05" db="EMBL/GenBank/DDBJ databases">
        <title>Haplotype-resolved chromosome-level genome assembly of Huyou (Citrus changshanensis).</title>
        <authorList>
            <person name="Miao C."/>
            <person name="Chen W."/>
            <person name="Wu Y."/>
            <person name="Wang L."/>
            <person name="Zhao S."/>
            <person name="Grierson D."/>
            <person name="Xu C."/>
            <person name="Chen K."/>
        </authorList>
    </citation>
    <scope>NUCLEOTIDE SEQUENCE [LARGE SCALE GENOMIC DNA]</scope>
    <source>
        <strain evidence="7">01-14</strain>
        <tissue evidence="7">Leaf</tissue>
    </source>
</reference>
<evidence type="ECO:0000256" key="4">
    <source>
        <dbReference type="ARBA" id="ARBA00024884"/>
    </source>
</evidence>
<gene>
    <name evidence="7" type="ORF">WN944_029412</name>
</gene>
<dbReference type="GO" id="GO:0009691">
    <property type="term" value="P:cytokinin biosynthetic process"/>
    <property type="evidence" value="ECO:0007669"/>
    <property type="project" value="UniProtKB-KW"/>
</dbReference>
<organism evidence="7 8">
    <name type="scientific">Citrus x changshan-huyou</name>
    <dbReference type="NCBI Taxonomy" id="2935761"/>
    <lineage>
        <taxon>Eukaryota</taxon>
        <taxon>Viridiplantae</taxon>
        <taxon>Streptophyta</taxon>
        <taxon>Embryophyta</taxon>
        <taxon>Tracheophyta</taxon>
        <taxon>Spermatophyta</taxon>
        <taxon>Magnoliopsida</taxon>
        <taxon>eudicotyledons</taxon>
        <taxon>Gunneridae</taxon>
        <taxon>Pentapetalae</taxon>
        <taxon>rosids</taxon>
        <taxon>malvids</taxon>
        <taxon>Sapindales</taxon>
        <taxon>Rutaceae</taxon>
        <taxon>Aurantioideae</taxon>
        <taxon>Citrus</taxon>
    </lineage>
</organism>
<evidence type="ECO:0000313" key="7">
    <source>
        <dbReference type="EMBL" id="KAK9177390.1"/>
    </source>
</evidence>
<evidence type="ECO:0000256" key="2">
    <source>
        <dbReference type="ARBA" id="ARBA00012205"/>
    </source>
</evidence>
<dbReference type="Proteomes" id="UP001428341">
    <property type="component" value="Unassembled WGS sequence"/>
</dbReference>
<dbReference type="GO" id="GO:0005829">
    <property type="term" value="C:cytosol"/>
    <property type="evidence" value="ECO:0007669"/>
    <property type="project" value="UniProtKB-ARBA"/>
</dbReference>
<dbReference type="EMBL" id="JBCGBO010000025">
    <property type="protein sequence ID" value="KAK9177390.1"/>
    <property type="molecule type" value="Genomic_DNA"/>
</dbReference>
<proteinExistence type="inferred from homology"/>
<dbReference type="Gene3D" id="3.40.50.450">
    <property type="match status" value="1"/>
</dbReference>